<evidence type="ECO:0000313" key="2">
    <source>
        <dbReference type="Proteomes" id="UP000266861"/>
    </source>
</evidence>
<comment type="caution">
    <text evidence="1">The sequence shown here is derived from an EMBL/GenBank/DDBJ whole genome shotgun (WGS) entry which is preliminary data.</text>
</comment>
<proteinExistence type="predicted"/>
<accession>A0A397IQH8</accession>
<sequence length="205" mass="23242">MPLYDWTRKGDVLHLREQSGHGELPTHILGEQNVNAGRISVRNSSLEPYILEETFVSPNQCVMTRSNLGGSLDPLRHQFIRATVNYRHTYWENVCSLHHLEWEGKENVNAGRISVRNSSLEPYILEETFVSPNQCVMTRVGVHRRLVRRDSGAEGRMGESLVRTVITNFLDKMGCSLGPSVVEILMIALSETEISRSRDEVLQAI</sequence>
<reference evidence="1 2" key="1">
    <citation type="submission" date="2018-08" db="EMBL/GenBank/DDBJ databases">
        <title>Genome and evolution of the arbuscular mycorrhizal fungus Diversispora epigaea (formerly Glomus versiforme) and its bacterial endosymbionts.</title>
        <authorList>
            <person name="Sun X."/>
            <person name="Fei Z."/>
            <person name="Harrison M."/>
        </authorList>
    </citation>
    <scope>NUCLEOTIDE SEQUENCE [LARGE SCALE GENOMIC DNA]</scope>
    <source>
        <strain evidence="1 2">IT104</strain>
    </source>
</reference>
<protein>
    <submittedName>
        <fullName evidence="1">Uncharacterized protein</fullName>
    </submittedName>
</protein>
<dbReference type="Proteomes" id="UP000266861">
    <property type="component" value="Unassembled WGS sequence"/>
</dbReference>
<evidence type="ECO:0000313" key="1">
    <source>
        <dbReference type="EMBL" id="RHZ75996.1"/>
    </source>
</evidence>
<keyword evidence="2" id="KW-1185">Reference proteome</keyword>
<dbReference type="EMBL" id="PQFF01000195">
    <property type="protein sequence ID" value="RHZ75996.1"/>
    <property type="molecule type" value="Genomic_DNA"/>
</dbReference>
<dbReference type="AlphaFoldDB" id="A0A397IQH8"/>
<name>A0A397IQH8_9GLOM</name>
<gene>
    <name evidence="1" type="ORF">Glove_208g19</name>
</gene>
<organism evidence="1 2">
    <name type="scientific">Diversispora epigaea</name>
    <dbReference type="NCBI Taxonomy" id="1348612"/>
    <lineage>
        <taxon>Eukaryota</taxon>
        <taxon>Fungi</taxon>
        <taxon>Fungi incertae sedis</taxon>
        <taxon>Mucoromycota</taxon>
        <taxon>Glomeromycotina</taxon>
        <taxon>Glomeromycetes</taxon>
        <taxon>Diversisporales</taxon>
        <taxon>Diversisporaceae</taxon>
        <taxon>Diversispora</taxon>
    </lineage>
</organism>